<dbReference type="PRINTS" id="PR00313">
    <property type="entry name" value="CABNDNGRPT"/>
</dbReference>
<reference evidence="3 4" key="1">
    <citation type="submission" date="2016-10" db="EMBL/GenBank/DDBJ databases">
        <authorList>
            <person name="de Groot N.N."/>
        </authorList>
    </citation>
    <scope>NUCLEOTIDE SEQUENCE [LARGE SCALE GENOMIC DNA]</scope>
    <source>
        <strain evidence="3 4">ATCC 35022</strain>
    </source>
</reference>
<evidence type="ECO:0000313" key="3">
    <source>
        <dbReference type="EMBL" id="SDB12115.1"/>
    </source>
</evidence>
<dbReference type="GO" id="GO:0005509">
    <property type="term" value="F:calcium ion binding"/>
    <property type="evidence" value="ECO:0007669"/>
    <property type="project" value="InterPro"/>
</dbReference>
<dbReference type="InterPro" id="IPR050557">
    <property type="entry name" value="RTX_toxin/Mannuronan_C5-epim"/>
</dbReference>
<gene>
    <name evidence="3" type="ORF">SAMN02982931_00888</name>
</gene>
<comment type="subcellular location">
    <subcellularLocation>
        <location evidence="1">Secreted</location>
    </subcellularLocation>
</comment>
<dbReference type="InterPro" id="IPR018511">
    <property type="entry name" value="Hemolysin-typ_Ca-bd_CS"/>
</dbReference>
<dbReference type="EMBL" id="FMXQ01000002">
    <property type="protein sequence ID" value="SDB12115.1"/>
    <property type="molecule type" value="Genomic_DNA"/>
</dbReference>
<evidence type="ECO:0000256" key="1">
    <source>
        <dbReference type="ARBA" id="ARBA00004613"/>
    </source>
</evidence>
<dbReference type="PANTHER" id="PTHR38340:SF1">
    <property type="entry name" value="S-LAYER PROTEIN"/>
    <property type="match status" value="1"/>
</dbReference>
<keyword evidence="4" id="KW-1185">Reference proteome</keyword>
<dbReference type="InterPro" id="IPR001343">
    <property type="entry name" value="Hemolysn_Ca-bd"/>
</dbReference>
<name>A0A1G6AUR8_9HYPH</name>
<proteinExistence type="predicted"/>
<evidence type="ECO:0000256" key="2">
    <source>
        <dbReference type="ARBA" id="ARBA00022525"/>
    </source>
</evidence>
<dbReference type="PROSITE" id="PS00330">
    <property type="entry name" value="HEMOLYSIN_CALCIUM"/>
    <property type="match status" value="2"/>
</dbReference>
<protein>
    <submittedName>
        <fullName evidence="3">Hemolysin-type calcium-binding repeat-containing protein</fullName>
    </submittedName>
</protein>
<dbReference type="InterPro" id="IPR011049">
    <property type="entry name" value="Serralysin-like_metalloprot_C"/>
</dbReference>
<dbReference type="STRING" id="665467.SAMN02982931_00888"/>
<accession>A0A1G6AUR8</accession>
<dbReference type="Pfam" id="PF00353">
    <property type="entry name" value="HemolysinCabind"/>
    <property type="match status" value="2"/>
</dbReference>
<dbReference type="AlphaFoldDB" id="A0A1G6AUR8"/>
<keyword evidence="2" id="KW-0964">Secreted</keyword>
<dbReference type="PANTHER" id="PTHR38340">
    <property type="entry name" value="S-LAYER PROTEIN"/>
    <property type="match status" value="1"/>
</dbReference>
<evidence type="ECO:0000313" key="4">
    <source>
        <dbReference type="Proteomes" id="UP000199071"/>
    </source>
</evidence>
<dbReference type="Gene3D" id="2.150.10.10">
    <property type="entry name" value="Serralysin-like metalloprotease, C-terminal"/>
    <property type="match status" value="2"/>
</dbReference>
<organism evidence="3 4">
    <name type="scientific">Bauldia litoralis</name>
    <dbReference type="NCBI Taxonomy" id="665467"/>
    <lineage>
        <taxon>Bacteria</taxon>
        <taxon>Pseudomonadati</taxon>
        <taxon>Pseudomonadota</taxon>
        <taxon>Alphaproteobacteria</taxon>
        <taxon>Hyphomicrobiales</taxon>
        <taxon>Kaistiaceae</taxon>
        <taxon>Bauldia</taxon>
    </lineage>
</organism>
<dbReference type="GO" id="GO:0005576">
    <property type="term" value="C:extracellular region"/>
    <property type="evidence" value="ECO:0007669"/>
    <property type="project" value="UniProtKB-SubCell"/>
</dbReference>
<dbReference type="RefSeq" id="WP_090875031.1">
    <property type="nucleotide sequence ID" value="NZ_FMXQ01000002.1"/>
</dbReference>
<dbReference type="SUPFAM" id="SSF51120">
    <property type="entry name" value="beta-Roll"/>
    <property type="match status" value="2"/>
</dbReference>
<sequence length="654" mass="65942">MALALYGSEFHVSTEPGSGTGHEYAGAATGLANGGFALTYLNNSPTYSYFARVYDGFGASTAGPIGTGSVNGGATYLNGGIAELSNGRLVKAYSKIGPGVGDPIDVAVTSSLPDLTGSTPVATPGPLAPSYQPGYQYSPGVASSQLGGYMVVWDDDATSYGRPGKNVVAQVFNNAGVAVAPAFVASEALFSAGDQKAPNVDRLASGNYVIAWQDDSGIDGNGSGIRARVFSSAGAVVTGEKAVNQGTTGNQTTPAVAGLVGGGFVVVWEDAGRIEARLFSAAGTALTGDLTVAQVAAGNKYFPDVTGLLDGGFLVTWTTDANAANGGDGSSLSIKARAFSASGAATSNEILVNSVTSGGQCHSTAATLADGRVVISWTDESNALLTNHETRAQLLDPRTKGVTVTGTSGADKYVGSAFADVLKGMGGNDELRAGAGNDTLDGGTGADQLRGGPGNDTYVVDNAGDVIDEANGGSGVDTVRATISFSLANAVHVKGSVEKLVLTGSAKINGTGNALANTLVGNAAANTLDGGPGDDIISGGPGKDKLVGRDGNDTFVFADALIAGNADKVVGFKHNKDKFLLDAAVFAEIGPTLGRKEFVEATKAKDGNDHIIRSGKELYYDADGKGGDKQVLVAIVGKKAVIDHHDFVVGDFVI</sequence>
<dbReference type="Proteomes" id="UP000199071">
    <property type="component" value="Unassembled WGS sequence"/>
</dbReference>